<dbReference type="EMBL" id="DWZH01000020">
    <property type="protein sequence ID" value="HJB09430.1"/>
    <property type="molecule type" value="Genomic_DNA"/>
</dbReference>
<evidence type="ECO:0000313" key="1">
    <source>
        <dbReference type="EMBL" id="HJB09430.1"/>
    </source>
</evidence>
<proteinExistence type="predicted"/>
<organism evidence="1 2">
    <name type="scientific">Candidatus Brachybacterium merdavium</name>
    <dbReference type="NCBI Taxonomy" id="2838513"/>
    <lineage>
        <taxon>Bacteria</taxon>
        <taxon>Bacillati</taxon>
        <taxon>Actinomycetota</taxon>
        <taxon>Actinomycetes</taxon>
        <taxon>Micrococcales</taxon>
        <taxon>Dermabacteraceae</taxon>
        <taxon>Brachybacterium</taxon>
    </lineage>
</organism>
<gene>
    <name evidence="1" type="ORF">H9786_02685</name>
</gene>
<dbReference type="AlphaFoldDB" id="A0A9D2LBQ2"/>
<name>A0A9D2LBQ2_9MICO</name>
<protein>
    <submittedName>
        <fullName evidence="1">Uncharacterized protein</fullName>
    </submittedName>
</protein>
<accession>A0A9D2LBQ2</accession>
<sequence>MSITQLDPGLFRGTARRISALRQRLARTPDPAGLAAVLRETSITGETSPDDQILENIRAALVTPVFSVEVSNAGPGGLHRHSITAGANAVCVRMSTAGEDFADLAGSPFPLLPGELTRLVQFLPGQPPPPAATEIELSADLIADLADEDQSTRVAAWARIRPRLAEAVELDPQDESWQLVESRTDWTGTDGRPVDTLGIYLRAGQHHLLPVQDSAETVRLVPVPSIQAWEQLVHVLPGKDEVQRPSS</sequence>
<reference evidence="1" key="2">
    <citation type="submission" date="2021-04" db="EMBL/GenBank/DDBJ databases">
        <authorList>
            <person name="Gilroy R."/>
        </authorList>
    </citation>
    <scope>NUCLEOTIDE SEQUENCE</scope>
    <source>
        <strain evidence="1">ChiHjej13B12-24818</strain>
    </source>
</reference>
<comment type="caution">
    <text evidence="1">The sequence shown here is derived from an EMBL/GenBank/DDBJ whole genome shotgun (WGS) entry which is preliminary data.</text>
</comment>
<reference evidence="1" key="1">
    <citation type="journal article" date="2021" name="PeerJ">
        <title>Extensive microbial diversity within the chicken gut microbiome revealed by metagenomics and culture.</title>
        <authorList>
            <person name="Gilroy R."/>
            <person name="Ravi A."/>
            <person name="Getino M."/>
            <person name="Pursley I."/>
            <person name="Horton D.L."/>
            <person name="Alikhan N.F."/>
            <person name="Baker D."/>
            <person name="Gharbi K."/>
            <person name="Hall N."/>
            <person name="Watson M."/>
            <person name="Adriaenssens E.M."/>
            <person name="Foster-Nyarko E."/>
            <person name="Jarju S."/>
            <person name="Secka A."/>
            <person name="Antonio M."/>
            <person name="Oren A."/>
            <person name="Chaudhuri R.R."/>
            <person name="La Ragione R."/>
            <person name="Hildebrand F."/>
            <person name="Pallen M.J."/>
        </authorList>
    </citation>
    <scope>NUCLEOTIDE SEQUENCE</scope>
    <source>
        <strain evidence="1">ChiHjej13B12-24818</strain>
    </source>
</reference>
<evidence type="ECO:0000313" key="2">
    <source>
        <dbReference type="Proteomes" id="UP000823823"/>
    </source>
</evidence>
<dbReference type="Proteomes" id="UP000823823">
    <property type="component" value="Unassembled WGS sequence"/>
</dbReference>